<dbReference type="SUPFAM" id="SSF69099">
    <property type="entry name" value="Ran-GTPase activating protein 1 (RanGAP1), C-terminal domain"/>
    <property type="match status" value="1"/>
</dbReference>
<dbReference type="InterPro" id="IPR003591">
    <property type="entry name" value="Leu-rich_rpt_typical-subtyp"/>
</dbReference>
<dbReference type="GO" id="GO:0005634">
    <property type="term" value="C:nucleus"/>
    <property type="evidence" value="ECO:0007669"/>
    <property type="project" value="UniProtKB-SubCell"/>
</dbReference>
<comment type="subunit">
    <text evidence="15">Associates with collagen and binds to collagen fibrils.</text>
</comment>
<comment type="function">
    <text evidence="12">Potential negative modulator of chondrocyte differentiation. Inhibits collagen fibrillogenesis in vitro. May influence chondrocyte's differentiation by acting on its cellular collagenous microenvironment.</text>
</comment>
<keyword evidence="7" id="KW-0732">Signal</keyword>
<dbReference type="FunFam" id="3.80.10.10:FF:000142">
    <property type="entry name" value="Ran GTPase activating protein 1"/>
    <property type="match status" value="1"/>
</dbReference>
<evidence type="ECO:0000256" key="6">
    <source>
        <dbReference type="ARBA" id="ARBA00022614"/>
    </source>
</evidence>
<keyword evidence="9" id="KW-1015">Disulfide bond</keyword>
<evidence type="ECO:0000256" key="4">
    <source>
        <dbReference type="ARBA" id="ARBA00022525"/>
    </source>
</evidence>
<comment type="caution">
    <text evidence="21">The sequence shown here is derived from an EMBL/GenBank/DDBJ whole genome shotgun (WGS) entry which is preliminary data.</text>
</comment>
<dbReference type="PROSITE" id="PS51450">
    <property type="entry name" value="LRR"/>
    <property type="match status" value="2"/>
</dbReference>
<feature type="region of interest" description="Disordered" evidence="18">
    <location>
        <begin position="356"/>
        <end position="436"/>
    </location>
</feature>
<dbReference type="Pfam" id="PF13516">
    <property type="entry name" value="LRR_6"/>
    <property type="match status" value="2"/>
</dbReference>
<dbReference type="GO" id="GO:0051168">
    <property type="term" value="P:nuclear export"/>
    <property type="evidence" value="ECO:0007669"/>
    <property type="project" value="UniProtKB-ARBA"/>
</dbReference>
<keyword evidence="5" id="KW-0272">Extracellular matrix</keyword>
<dbReference type="GO" id="GO:0005829">
    <property type="term" value="C:cytosol"/>
    <property type="evidence" value="ECO:0007669"/>
    <property type="project" value="TreeGrafter"/>
</dbReference>
<evidence type="ECO:0000313" key="21">
    <source>
        <dbReference type="EMBL" id="KAH0505469.1"/>
    </source>
</evidence>
<feature type="domain" description="LRRCT" evidence="20">
    <location>
        <begin position="869"/>
        <end position="917"/>
    </location>
</feature>
<comment type="similarity">
    <text evidence="13">Belongs to the RNA1 family.</text>
</comment>
<protein>
    <recommendedName>
        <fullName evidence="16">Chondroadherin-like protein</fullName>
    </recommendedName>
    <alternativeName>
        <fullName evidence="17">Ran GTPase-activating protein 1</fullName>
    </alternativeName>
</protein>
<evidence type="ECO:0000256" key="16">
    <source>
        <dbReference type="ARBA" id="ARBA00071892"/>
    </source>
</evidence>
<evidence type="ECO:0000256" key="2">
    <source>
        <dbReference type="ARBA" id="ARBA00004498"/>
    </source>
</evidence>
<comment type="similarity">
    <text evidence="14">Belongs to the small leucine-rich proteoglycan (SLRP) family. SLRP class IV subfamily.</text>
</comment>
<sequence>MASEDIAKLAETLAKTQVAGGQLSFKGKSLKLNTAEDAKDVIKEIEDFDGLEALRLEGNTVGVEAAKVIAKALEKKSELKRCHWSDMFTGRLRSEIPPALISLGEGLITAGAQLVELDLSDNAFGPDGVRGFEALLKSPACFTLHELKLNNCGMGIGGGKILAAALTECHRKSSAQGKPLALKVFVAGRNRLENDGATALAEAFGIIGTLEEVHMPQNGINHPGVTALAQAFSINPLLRVINLNDNTFTEKGAVAMAETLKTLRQVEVINFGDCLVRSKGAVAIADAVRGGLPKLKELNLSFCEIKRDAALVVAEAVADKAELEKLDLNGNALGEEGCEQLQEVLDSFNMAKVLASLSDDEGEDEEEEDEEGEEDDDDDEEEDEDEDEEEEDEEEEPQQRGQGEESATPSRKITDPNSGEPAPVLSSPPPTDLSTFLSFPSPEKLLRLGPKVSVLIVQQIDTSDPEKVVSAFLKVASVYRDEASVKTAVLDAVDALMKKAFSSSSFNSNTFLTRLLIHMGLLKSEDKIKAIPSLYGPLMVLNHMVQQDYFPKTLVPLLLAFVTKPQSSTPVLMLLLLVLLLAPAWHVAAQRCPQTCVCDNSRRHVTCRHQNLTEVPNTIPELTQRLDLQGNLLKVIPPAAFQDLPYLTHLDLRHCQVELVAEGAFRGLGRLLLLNLASNRLSMLPQEALDGLGSLRRLELEGNMLEELRPGTFGALGSLVTLNLANNALVYLPAMAFQGLLRTRWLQLSHNALSVLAPEALAGLPALRRLSLHHNELQALPGAALSQARSLARLELGHNPLTYTGEEDGLALPGLRELALDHGALQALGPRAFAHCPRLHTLDLRGNQLSSLPPLQGPGQLRRLRLHGNPLWCACHARPLLEWLVRARVRSDGTCRGPRRLRGEALDALRPADLRCPGDAAEEEDEVEADAGPRAPPRSPHQEAATATPCPPVCVCVGETRHSACDGRGLRAVPRGFPNDTQLLDLRRNHFPSVPRAAFPGLRHLVSLHLQHCGIAELEPGALAGLERLVYLYLSDNQLSGLSAAALEGAPHLAYLYLEHNRLLRVPGAALRALPSLFSLHLQDNAVDRLAPGDLAGARALRCLYLSGNHITQVSPGALGPARELEKLHLDRNQLREVPTGALEGLPALSELQLSGNPFRALQDGAFQPVGRSLRQLFLNSSGLEQISPRAFSGLGTGLRNLYLQKNQLQSLPALPWLSGLELIDLSGNPFHCDCQLLPLYRWLIGLNLRVGATCATPPSVRGQKVKAAATVFEVCPGWTARKAKRTPTSRFSARRSPSNRRHQ</sequence>
<evidence type="ECO:0000256" key="10">
    <source>
        <dbReference type="ARBA" id="ARBA00023180"/>
    </source>
</evidence>
<organism evidence="21 22">
    <name type="scientific">Microtus ochrogaster</name>
    <name type="common">Prairie vole</name>
    <dbReference type="NCBI Taxonomy" id="79684"/>
    <lineage>
        <taxon>Eukaryota</taxon>
        <taxon>Metazoa</taxon>
        <taxon>Chordata</taxon>
        <taxon>Craniata</taxon>
        <taxon>Vertebrata</taxon>
        <taxon>Euteleostomi</taxon>
        <taxon>Mammalia</taxon>
        <taxon>Eutheria</taxon>
        <taxon>Euarchontoglires</taxon>
        <taxon>Glires</taxon>
        <taxon>Rodentia</taxon>
        <taxon>Myomorpha</taxon>
        <taxon>Muroidea</taxon>
        <taxon>Cricetidae</taxon>
        <taxon>Arvicolinae</taxon>
        <taxon>Microtus</taxon>
    </lineage>
</organism>
<dbReference type="SMART" id="SM00013">
    <property type="entry name" value="LRRNT"/>
    <property type="match status" value="2"/>
</dbReference>
<dbReference type="InterPro" id="IPR032675">
    <property type="entry name" value="LRR_dom_sf"/>
</dbReference>
<evidence type="ECO:0000256" key="15">
    <source>
        <dbReference type="ARBA" id="ARBA00064652"/>
    </source>
</evidence>
<feature type="domain" description="LRRNT" evidence="19">
    <location>
        <begin position="591"/>
        <end position="625"/>
    </location>
</feature>
<feature type="compositionally biased region" description="Acidic residues" evidence="18">
    <location>
        <begin position="920"/>
        <end position="929"/>
    </location>
</feature>
<dbReference type="SUPFAM" id="SSF52047">
    <property type="entry name" value="RNI-like"/>
    <property type="match status" value="1"/>
</dbReference>
<keyword evidence="3" id="KW-0343">GTPase activation</keyword>
<dbReference type="GO" id="GO:0005096">
    <property type="term" value="F:GTPase activator activity"/>
    <property type="evidence" value="ECO:0007669"/>
    <property type="project" value="UniProtKB-KW"/>
</dbReference>
<dbReference type="FunFam" id="3.80.10.10:FF:000059">
    <property type="entry name" value="Chondroadherin like"/>
    <property type="match status" value="1"/>
</dbReference>
<evidence type="ECO:0000256" key="8">
    <source>
        <dbReference type="ARBA" id="ARBA00022737"/>
    </source>
</evidence>
<gene>
    <name evidence="21" type="ORF">LTLLF_178420</name>
</gene>
<dbReference type="InterPro" id="IPR036720">
    <property type="entry name" value="RanGAP1_C_sf"/>
</dbReference>
<dbReference type="SMART" id="SM00368">
    <property type="entry name" value="LRR_RI"/>
    <property type="match status" value="11"/>
</dbReference>
<dbReference type="PANTHER" id="PTHR24113:SF12">
    <property type="entry name" value="RAN GTPASE-ACTIVATING PROTEIN 1"/>
    <property type="match status" value="1"/>
</dbReference>
<dbReference type="EMBL" id="JAATJU010024522">
    <property type="protein sequence ID" value="KAH0505469.1"/>
    <property type="molecule type" value="Genomic_DNA"/>
</dbReference>
<evidence type="ECO:0000256" key="17">
    <source>
        <dbReference type="ARBA" id="ARBA00074239"/>
    </source>
</evidence>
<evidence type="ECO:0000256" key="7">
    <source>
        <dbReference type="ARBA" id="ARBA00022729"/>
    </source>
</evidence>
<feature type="domain" description="LRRNT" evidence="19">
    <location>
        <begin position="949"/>
        <end position="983"/>
    </location>
</feature>
<keyword evidence="8" id="KW-0677">Repeat</keyword>
<dbReference type="InterPro" id="IPR000372">
    <property type="entry name" value="LRRNT"/>
</dbReference>
<dbReference type="Pfam" id="PF13855">
    <property type="entry name" value="LRR_8"/>
    <property type="match status" value="7"/>
</dbReference>
<dbReference type="SMART" id="SM00369">
    <property type="entry name" value="LRR_TYP"/>
    <property type="match status" value="19"/>
</dbReference>
<evidence type="ECO:0000256" key="5">
    <source>
        <dbReference type="ARBA" id="ARBA00022530"/>
    </source>
</evidence>
<evidence type="ECO:0000259" key="20">
    <source>
        <dbReference type="SMART" id="SM00082"/>
    </source>
</evidence>
<reference evidence="21" key="1">
    <citation type="submission" date="2020-03" db="EMBL/GenBank/DDBJ databases">
        <title>Studies in the Genomics of Life Span.</title>
        <authorList>
            <person name="Glass D."/>
        </authorList>
    </citation>
    <scope>NUCLEOTIDE SEQUENCE</scope>
    <source>
        <strain evidence="21">LTLLF</strain>
        <tissue evidence="21">Muscle</tissue>
    </source>
</reference>
<feature type="compositionally biased region" description="Polar residues" evidence="18">
    <location>
        <begin position="399"/>
        <end position="417"/>
    </location>
</feature>
<dbReference type="InterPro" id="IPR009109">
    <property type="entry name" value="Ran_GTPase_activating_1_C"/>
</dbReference>
<dbReference type="SUPFAM" id="SSF52058">
    <property type="entry name" value="L domain-like"/>
    <property type="match status" value="2"/>
</dbReference>
<proteinExistence type="inferred from homology"/>
<evidence type="ECO:0000256" key="9">
    <source>
        <dbReference type="ARBA" id="ARBA00023157"/>
    </source>
</evidence>
<feature type="compositionally biased region" description="Acidic residues" evidence="18">
    <location>
        <begin position="358"/>
        <end position="396"/>
    </location>
</feature>
<feature type="domain" description="LRRCT" evidence="20">
    <location>
        <begin position="1229"/>
        <end position="1277"/>
    </location>
</feature>
<evidence type="ECO:0000256" key="14">
    <source>
        <dbReference type="ARBA" id="ARBA00061422"/>
    </source>
</evidence>
<evidence type="ECO:0000256" key="11">
    <source>
        <dbReference type="ARBA" id="ARBA00023242"/>
    </source>
</evidence>
<dbReference type="Pfam" id="PF01463">
    <property type="entry name" value="LRRCT"/>
    <property type="match status" value="2"/>
</dbReference>
<dbReference type="FunFam" id="3.80.10.10:FF:000311">
    <property type="entry name" value="Chondroadherin-like a"/>
    <property type="match status" value="1"/>
</dbReference>
<keyword evidence="11" id="KW-0539">Nucleus</keyword>
<dbReference type="Pfam" id="PF07834">
    <property type="entry name" value="RanGAP1_C"/>
    <property type="match status" value="1"/>
</dbReference>
<dbReference type="GO" id="GO:0007165">
    <property type="term" value="P:signal transduction"/>
    <property type="evidence" value="ECO:0007669"/>
    <property type="project" value="InterPro"/>
</dbReference>
<dbReference type="FunFam" id="3.80.10.10:FF:000368">
    <property type="entry name" value="Chondroadherin like"/>
    <property type="match status" value="1"/>
</dbReference>
<evidence type="ECO:0000256" key="3">
    <source>
        <dbReference type="ARBA" id="ARBA00022468"/>
    </source>
</evidence>
<evidence type="ECO:0000259" key="19">
    <source>
        <dbReference type="SMART" id="SM00013"/>
    </source>
</evidence>
<dbReference type="GO" id="GO:0048471">
    <property type="term" value="C:perinuclear region of cytoplasm"/>
    <property type="evidence" value="ECO:0007669"/>
    <property type="project" value="TreeGrafter"/>
</dbReference>
<dbReference type="CDD" id="cd00116">
    <property type="entry name" value="LRR_RI"/>
    <property type="match status" value="1"/>
</dbReference>
<feature type="region of interest" description="Disordered" evidence="18">
    <location>
        <begin position="919"/>
        <end position="947"/>
    </location>
</feature>
<keyword evidence="4" id="KW-0964">Secreted</keyword>
<accession>A0A8J6G5G6</accession>
<evidence type="ECO:0000313" key="22">
    <source>
        <dbReference type="Proteomes" id="UP000710432"/>
    </source>
</evidence>
<dbReference type="InterPro" id="IPR001611">
    <property type="entry name" value="Leu-rich_rpt"/>
</dbReference>
<keyword evidence="6" id="KW-0433">Leucine-rich repeat</keyword>
<dbReference type="Gene3D" id="1.25.40.200">
    <property type="entry name" value="Ran-GTPase activating protein 1, C-terminal domain"/>
    <property type="match status" value="1"/>
</dbReference>
<dbReference type="Proteomes" id="UP000710432">
    <property type="component" value="Unassembled WGS sequence"/>
</dbReference>
<dbReference type="SMART" id="SM00364">
    <property type="entry name" value="LRR_BAC"/>
    <property type="match status" value="8"/>
</dbReference>
<evidence type="ECO:0000256" key="1">
    <source>
        <dbReference type="ARBA" id="ARBA00004123"/>
    </source>
</evidence>
<keyword evidence="10" id="KW-0325">Glycoprotein</keyword>
<dbReference type="PANTHER" id="PTHR24113">
    <property type="entry name" value="RAN GTPASE-ACTIVATING PROTEIN 1"/>
    <property type="match status" value="1"/>
</dbReference>
<dbReference type="InterPro" id="IPR027038">
    <property type="entry name" value="RanGap"/>
</dbReference>
<dbReference type="Gene3D" id="3.80.10.10">
    <property type="entry name" value="Ribonuclease Inhibitor"/>
    <property type="match status" value="4"/>
</dbReference>
<dbReference type="SMART" id="SM00082">
    <property type="entry name" value="LRRCT"/>
    <property type="match status" value="2"/>
</dbReference>
<dbReference type="GO" id="GO:0031267">
    <property type="term" value="F:small GTPase binding"/>
    <property type="evidence" value="ECO:0007669"/>
    <property type="project" value="TreeGrafter"/>
</dbReference>
<evidence type="ECO:0000256" key="13">
    <source>
        <dbReference type="ARBA" id="ARBA00060740"/>
    </source>
</evidence>
<dbReference type="InterPro" id="IPR000483">
    <property type="entry name" value="Cys-rich_flank_reg_C"/>
</dbReference>
<name>A0A8J6G5G6_MICOH</name>
<evidence type="ECO:0000256" key="12">
    <source>
        <dbReference type="ARBA" id="ARBA00053126"/>
    </source>
</evidence>
<comment type="subcellular location">
    <subcellularLocation>
        <location evidence="1">Nucleus</location>
    </subcellularLocation>
    <subcellularLocation>
        <location evidence="2">Secreted</location>
        <location evidence="2">Extracellular space</location>
        <location evidence="2">Extracellular matrix</location>
    </subcellularLocation>
</comment>
<evidence type="ECO:0000256" key="18">
    <source>
        <dbReference type="SAM" id="MobiDB-lite"/>
    </source>
</evidence>